<feature type="domain" description="Fatty acyl-CoA reductase C-terminal" evidence="11">
    <location>
        <begin position="368"/>
        <end position="461"/>
    </location>
</feature>
<name>A0A8S0YRN0_ARCPL</name>
<keyword evidence="4" id="KW-0812">Transmembrane</keyword>
<dbReference type="PANTHER" id="PTHR11011:SF116">
    <property type="entry name" value="FATTY ACYL-COA REDUCTASE CG5065-RELATED"/>
    <property type="match status" value="1"/>
</dbReference>
<keyword evidence="3 10" id="KW-0444">Lipid biosynthesis</keyword>
<dbReference type="SUPFAM" id="SSF51735">
    <property type="entry name" value="NAD(P)-binding Rossmann-fold domains"/>
    <property type="match status" value="1"/>
</dbReference>
<keyword evidence="5 10" id="KW-0521">NADP</keyword>
<dbReference type="Pfam" id="PF07993">
    <property type="entry name" value="NAD_binding_4"/>
    <property type="match status" value="1"/>
</dbReference>
<evidence type="ECO:0000256" key="4">
    <source>
        <dbReference type="ARBA" id="ARBA00022692"/>
    </source>
</evidence>
<keyword evidence="6" id="KW-1133">Transmembrane helix</keyword>
<dbReference type="GO" id="GO:0016020">
    <property type="term" value="C:membrane"/>
    <property type="evidence" value="ECO:0007669"/>
    <property type="project" value="UniProtKB-SubCell"/>
</dbReference>
<evidence type="ECO:0000256" key="6">
    <source>
        <dbReference type="ARBA" id="ARBA00022989"/>
    </source>
</evidence>
<feature type="domain" description="Thioester reductase (TE)" evidence="12">
    <location>
        <begin position="26"/>
        <end position="296"/>
    </location>
</feature>
<evidence type="ECO:0000313" key="14">
    <source>
        <dbReference type="Proteomes" id="UP000494106"/>
    </source>
</evidence>
<keyword evidence="8" id="KW-0472">Membrane</keyword>
<dbReference type="InterPro" id="IPR013120">
    <property type="entry name" value="FAR_NAD-bd"/>
</dbReference>
<dbReference type="InterPro" id="IPR036291">
    <property type="entry name" value="NAD(P)-bd_dom_sf"/>
</dbReference>
<comment type="similarity">
    <text evidence="2 10">Belongs to the fatty acyl-CoA reductase family.</text>
</comment>
<sequence>MVPRPSPQSAPPPLIPEFYAGREVFITGATGFIGKVLVERLLWTCKEISKLHLLIRRKKDTLPEERLKELKQSPLFDVIRQHCPQQLKKLTVVNGDLTKNRLGLNKDAVQQINQVSVVFHSAATVKFDEVLDVSVEQNLRSVLKVMDICDQLPMIQVMVYVSTAYSNADLPSIEERVYPAPMSLQKLQIILDNLPKHLIRKVTPSLISSKPNTYTFTKAMAESAVAEHAQAAKYATAILRPSIVASSVQNPFPGWVQNLNGPSGVMVSAGKGLLHVVYCFKNKKTDMIPVDIAVDTLIAVGWETGIEDLRETRVYNCCSHDNPTTWGEYNERMTRGVHDYPFDSPLWYPFGFCTGNRFILKISQLMLQVAPLHIIDFLYNIFGMKTRPSLTEISDRIQEMSDALAFFMCHDWTFSTNNVRRLKEKLSPTDAATYNLDVHTIDWDDHCVKFVKGVRRYVLQEKDEDIERAHKRVRLLYIIHRALQFVMTFCICRLGLYIVTSIF</sequence>
<evidence type="ECO:0000256" key="1">
    <source>
        <dbReference type="ARBA" id="ARBA00004141"/>
    </source>
</evidence>
<comment type="subcellular location">
    <subcellularLocation>
        <location evidence="1">Membrane</location>
        <topology evidence="1">Multi-pass membrane protein</topology>
    </subcellularLocation>
</comment>
<evidence type="ECO:0000256" key="8">
    <source>
        <dbReference type="ARBA" id="ARBA00023136"/>
    </source>
</evidence>
<comment type="catalytic activity">
    <reaction evidence="9 10">
        <text>a long-chain fatty acyl-CoA + 2 NADPH + 2 H(+) = a long-chain primary fatty alcohol + 2 NADP(+) + CoA</text>
        <dbReference type="Rhea" id="RHEA:52716"/>
        <dbReference type="ChEBI" id="CHEBI:15378"/>
        <dbReference type="ChEBI" id="CHEBI:57287"/>
        <dbReference type="ChEBI" id="CHEBI:57783"/>
        <dbReference type="ChEBI" id="CHEBI:58349"/>
        <dbReference type="ChEBI" id="CHEBI:77396"/>
        <dbReference type="ChEBI" id="CHEBI:83139"/>
        <dbReference type="EC" id="1.2.1.84"/>
    </reaction>
</comment>
<evidence type="ECO:0000256" key="9">
    <source>
        <dbReference type="ARBA" id="ARBA00052530"/>
    </source>
</evidence>
<keyword evidence="14" id="KW-1185">Reference proteome</keyword>
<dbReference type="InterPro" id="IPR033640">
    <property type="entry name" value="FAR_C"/>
</dbReference>
<dbReference type="Gene3D" id="3.40.50.720">
    <property type="entry name" value="NAD(P)-binding Rossmann-like Domain"/>
    <property type="match status" value="1"/>
</dbReference>
<comment type="caution">
    <text evidence="13">The sequence shown here is derived from an EMBL/GenBank/DDBJ whole genome shotgun (WGS) entry which is preliminary data.</text>
</comment>
<protein>
    <recommendedName>
        <fullName evidence="10">Fatty acyl-CoA reductase</fullName>
        <ecNumber evidence="10">1.2.1.84</ecNumber>
    </recommendedName>
</protein>
<dbReference type="GO" id="GO:0102965">
    <property type="term" value="F:alcohol-forming long-chain fatty acyl-CoA reductase activity"/>
    <property type="evidence" value="ECO:0007669"/>
    <property type="project" value="UniProtKB-EC"/>
</dbReference>
<evidence type="ECO:0000256" key="3">
    <source>
        <dbReference type="ARBA" id="ARBA00022516"/>
    </source>
</evidence>
<dbReference type="EC" id="1.2.1.84" evidence="10"/>
<accession>A0A8S0YRN0</accession>
<dbReference type="GO" id="GO:0080019">
    <property type="term" value="F:alcohol-forming very long-chain fatty acyl-CoA reductase activity"/>
    <property type="evidence" value="ECO:0007669"/>
    <property type="project" value="InterPro"/>
</dbReference>
<keyword evidence="10" id="KW-0560">Oxidoreductase</keyword>
<dbReference type="Proteomes" id="UP000494106">
    <property type="component" value="Unassembled WGS sequence"/>
</dbReference>
<gene>
    <name evidence="13" type="ORF">APLA_LOCUS1052</name>
</gene>
<reference evidence="13 14" key="1">
    <citation type="submission" date="2020-04" db="EMBL/GenBank/DDBJ databases">
        <authorList>
            <person name="Wallbank WR R."/>
            <person name="Pardo Diaz C."/>
            <person name="Kozak K."/>
            <person name="Martin S."/>
            <person name="Jiggins C."/>
            <person name="Moest M."/>
            <person name="Warren A I."/>
            <person name="Byers J.R.P. K."/>
            <person name="Montejo-Kovacevich G."/>
            <person name="Yen C E."/>
        </authorList>
    </citation>
    <scope>NUCLEOTIDE SEQUENCE [LARGE SCALE GENOMIC DNA]</scope>
</reference>
<dbReference type="AlphaFoldDB" id="A0A8S0YRN0"/>
<keyword evidence="7 10" id="KW-0443">Lipid metabolism</keyword>
<dbReference type="FunFam" id="3.40.50.720:FF:000143">
    <property type="entry name" value="Fatty acyl-CoA reductase"/>
    <property type="match status" value="1"/>
</dbReference>
<evidence type="ECO:0000313" key="13">
    <source>
        <dbReference type="EMBL" id="CAB3222429.1"/>
    </source>
</evidence>
<evidence type="ECO:0000259" key="12">
    <source>
        <dbReference type="Pfam" id="PF07993"/>
    </source>
</evidence>
<dbReference type="CDD" id="cd05236">
    <property type="entry name" value="FAR-N_SDR_e"/>
    <property type="match status" value="1"/>
</dbReference>
<dbReference type="GO" id="GO:0035336">
    <property type="term" value="P:long-chain fatty-acyl-CoA metabolic process"/>
    <property type="evidence" value="ECO:0007669"/>
    <property type="project" value="TreeGrafter"/>
</dbReference>
<dbReference type="CDD" id="cd09071">
    <property type="entry name" value="FAR_C"/>
    <property type="match status" value="1"/>
</dbReference>
<dbReference type="EMBL" id="CADEBC010000088">
    <property type="protein sequence ID" value="CAB3222429.1"/>
    <property type="molecule type" value="Genomic_DNA"/>
</dbReference>
<dbReference type="OrthoDB" id="429813at2759"/>
<evidence type="ECO:0000256" key="2">
    <source>
        <dbReference type="ARBA" id="ARBA00005928"/>
    </source>
</evidence>
<dbReference type="Pfam" id="PF03015">
    <property type="entry name" value="Sterile"/>
    <property type="match status" value="1"/>
</dbReference>
<organism evidence="13 14">
    <name type="scientific">Arctia plantaginis</name>
    <name type="common">Wood tiger moth</name>
    <name type="synonym">Phalaena plantaginis</name>
    <dbReference type="NCBI Taxonomy" id="874455"/>
    <lineage>
        <taxon>Eukaryota</taxon>
        <taxon>Metazoa</taxon>
        <taxon>Ecdysozoa</taxon>
        <taxon>Arthropoda</taxon>
        <taxon>Hexapoda</taxon>
        <taxon>Insecta</taxon>
        <taxon>Pterygota</taxon>
        <taxon>Neoptera</taxon>
        <taxon>Endopterygota</taxon>
        <taxon>Lepidoptera</taxon>
        <taxon>Glossata</taxon>
        <taxon>Ditrysia</taxon>
        <taxon>Noctuoidea</taxon>
        <taxon>Erebidae</taxon>
        <taxon>Arctiinae</taxon>
        <taxon>Arctia</taxon>
    </lineage>
</organism>
<evidence type="ECO:0000256" key="5">
    <source>
        <dbReference type="ARBA" id="ARBA00022857"/>
    </source>
</evidence>
<evidence type="ECO:0000259" key="11">
    <source>
        <dbReference type="Pfam" id="PF03015"/>
    </source>
</evidence>
<dbReference type="InterPro" id="IPR026055">
    <property type="entry name" value="FAR"/>
</dbReference>
<comment type="function">
    <text evidence="10">Catalyzes the reduction of fatty acyl-CoA to fatty alcohols.</text>
</comment>
<dbReference type="GO" id="GO:0005777">
    <property type="term" value="C:peroxisome"/>
    <property type="evidence" value="ECO:0007669"/>
    <property type="project" value="TreeGrafter"/>
</dbReference>
<dbReference type="PANTHER" id="PTHR11011">
    <property type="entry name" value="MALE STERILITY PROTEIN 2-RELATED"/>
    <property type="match status" value="1"/>
</dbReference>
<evidence type="ECO:0000256" key="10">
    <source>
        <dbReference type="RuleBase" id="RU363097"/>
    </source>
</evidence>
<evidence type="ECO:0000256" key="7">
    <source>
        <dbReference type="ARBA" id="ARBA00023098"/>
    </source>
</evidence>
<proteinExistence type="inferred from homology"/>